<evidence type="ECO:0000313" key="1">
    <source>
        <dbReference type="EMBL" id="RLJ86637.1"/>
    </source>
</evidence>
<dbReference type="Proteomes" id="UP000280791">
    <property type="component" value="Unassembled WGS sequence"/>
</dbReference>
<proteinExistence type="predicted"/>
<keyword evidence="2" id="KW-1185">Reference proteome</keyword>
<accession>A0A497YHG1</accession>
<reference evidence="1 2" key="1">
    <citation type="submission" date="2018-10" db="EMBL/GenBank/DDBJ databases">
        <title>Genomic Encyclopedia of Type Strains, Phase IV (KMG-IV): sequencing the most valuable type-strain genomes for metagenomic binning, comparative biology and taxonomic classification.</title>
        <authorList>
            <person name="Goeker M."/>
        </authorList>
    </citation>
    <scope>NUCLEOTIDE SEQUENCE [LARGE SCALE GENOMIC DNA]</scope>
    <source>
        <strain evidence="1 2">DSM 20549</strain>
    </source>
</reference>
<name>A0A497YHG1_9BACL</name>
<dbReference type="EMBL" id="RCCP01000003">
    <property type="protein sequence ID" value="RLJ86637.1"/>
    <property type="molecule type" value="Genomic_DNA"/>
</dbReference>
<protein>
    <submittedName>
        <fullName evidence="1">Uncharacterized protein</fullName>
    </submittedName>
</protein>
<dbReference type="AlphaFoldDB" id="A0A497YHG1"/>
<sequence length="156" mass="18156">MDSLMNKMVEQKMNEMTDVFNSLPNCRVETSEDGKVLILSDNPVPWSDMIEKRDAHSEYKIGSITPHKAALGLYIDFPHNLLDIDRVEDIVDPEITLTYFEPGTKTSTAKSWWRFRSDEKFDSLHMVLRKTELELYDFNRDNWVGLMEEITAVHKG</sequence>
<evidence type="ECO:0000313" key="2">
    <source>
        <dbReference type="Proteomes" id="UP000280791"/>
    </source>
</evidence>
<comment type="caution">
    <text evidence="1">The sequence shown here is derived from an EMBL/GenBank/DDBJ whole genome shotgun (WGS) entry which is preliminary data.</text>
</comment>
<organism evidence="1 2">
    <name type="scientific">Planococcus citreus</name>
    <dbReference type="NCBI Taxonomy" id="1373"/>
    <lineage>
        <taxon>Bacteria</taxon>
        <taxon>Bacillati</taxon>
        <taxon>Bacillota</taxon>
        <taxon>Bacilli</taxon>
        <taxon>Bacillales</taxon>
        <taxon>Caryophanaceae</taxon>
        <taxon>Planococcus</taxon>
    </lineage>
</organism>
<gene>
    <name evidence="1" type="ORF">DFR62_2240</name>
</gene>